<dbReference type="InterPro" id="IPR010982">
    <property type="entry name" value="Lambda_DNA-bd_dom_sf"/>
</dbReference>
<reference evidence="2" key="2">
    <citation type="submission" date="2014-07" db="EMBL/GenBank/DDBJ databases">
        <title>Initial genome analysis of the psychrotolerant acidophile Acidithiobacillus ferrivorans CF27: insights into iron and sulfur oxidation pathways and into biofilm formation.</title>
        <authorList>
            <person name="Talla E."/>
            <person name="Hedrich S."/>
            <person name="Mangenot S."/>
            <person name="Ji B."/>
            <person name="Johnson D.B."/>
            <person name="Barbe V."/>
            <person name="Bonnefoy V."/>
        </authorList>
    </citation>
    <scope>NUCLEOTIDE SEQUENCE [LARGE SCALE GENOMIC DNA]</scope>
    <source>
        <strain evidence="2">CF27</strain>
    </source>
</reference>
<dbReference type="GO" id="GO:0003677">
    <property type="term" value="F:DNA binding"/>
    <property type="evidence" value="ECO:0007669"/>
    <property type="project" value="InterPro"/>
</dbReference>
<protein>
    <submittedName>
        <fullName evidence="3 4">Transcriptional regulator</fullName>
    </submittedName>
    <submittedName>
        <fullName evidence="2">Transcriptional regulator, XRE family</fullName>
    </submittedName>
</protein>
<sequence length="98" mass="10614">MTRLTELKKEWMQDADFRAEYVALEEEFAIAHALIQARIKAGLSQAEVARRMGTTQSVVARLEGGGSLPSLRTIQRYASATGARAVVKIVPGQSTPVG</sequence>
<reference evidence="5 7" key="4">
    <citation type="submission" date="2017-03" db="EMBL/GenBank/DDBJ databases">
        <authorList>
            <person name="Regsiter A."/>
            <person name="William W."/>
        </authorList>
    </citation>
    <scope>NUCLEOTIDE SEQUENCE [LARGE SCALE GENOMIC DNA]</scope>
    <source>
        <strain evidence="5">PRJEB5721</strain>
    </source>
</reference>
<organism evidence="2">
    <name type="scientific">Acidithiobacillus ferrivorans</name>
    <dbReference type="NCBI Taxonomy" id="160808"/>
    <lineage>
        <taxon>Bacteria</taxon>
        <taxon>Pseudomonadati</taxon>
        <taxon>Pseudomonadota</taxon>
        <taxon>Acidithiobacillia</taxon>
        <taxon>Acidithiobacillales</taxon>
        <taxon>Acidithiobacillaceae</taxon>
        <taxon>Acidithiobacillus</taxon>
    </lineage>
</organism>
<evidence type="ECO:0000313" key="3">
    <source>
        <dbReference type="EMBL" id="OCB03840.1"/>
    </source>
</evidence>
<dbReference type="Pfam" id="PF01381">
    <property type="entry name" value="HTH_3"/>
    <property type="match status" value="1"/>
</dbReference>
<dbReference type="PROSITE" id="PS50943">
    <property type="entry name" value="HTH_CROC1"/>
    <property type="match status" value="1"/>
</dbReference>
<name>A0A060UTI4_9PROT</name>
<dbReference type="SUPFAM" id="SSF47413">
    <property type="entry name" value="lambda repressor-like DNA-binding domains"/>
    <property type="match status" value="1"/>
</dbReference>
<dbReference type="InterPro" id="IPR001387">
    <property type="entry name" value="Cro/C1-type_HTH"/>
</dbReference>
<reference evidence="2" key="1">
    <citation type="submission" date="2014-03" db="EMBL/GenBank/DDBJ databases">
        <authorList>
            <person name="Genoscope - CEA"/>
        </authorList>
    </citation>
    <scope>NUCLEOTIDE SEQUENCE [LARGE SCALE GENOMIC DNA]</scope>
    <source>
        <strain evidence="2">CF27</strain>
    </source>
</reference>
<reference evidence="3 6" key="3">
    <citation type="submission" date="2016-07" db="EMBL/GenBank/DDBJ databases">
        <title>Draft genome of a psychrotolerant acidophile Acidithiobacillus ferrivorans strain YL15.</title>
        <authorList>
            <person name="Peng T."/>
            <person name="Ma L."/>
            <person name="Nan M."/>
            <person name="An N."/>
            <person name="Wang M."/>
            <person name="Qiu G."/>
            <person name="Zeng W."/>
        </authorList>
    </citation>
    <scope>NUCLEOTIDE SEQUENCE [LARGE SCALE GENOMIC DNA]</scope>
    <source>
        <strain evidence="3 6">YL15</strain>
    </source>
</reference>
<dbReference type="RefSeq" id="WP_035192166.1">
    <property type="nucleotide sequence ID" value="NZ_CCCS020000028.1"/>
</dbReference>
<proteinExistence type="predicted"/>
<dbReference type="EMBL" id="CCCS020000028">
    <property type="protein sequence ID" value="CDQ09879.1"/>
    <property type="molecule type" value="Genomic_DNA"/>
</dbReference>
<evidence type="ECO:0000313" key="2">
    <source>
        <dbReference type="EMBL" id="CDQ09879.1"/>
    </source>
</evidence>
<dbReference type="CDD" id="cd00093">
    <property type="entry name" value="HTH_XRE"/>
    <property type="match status" value="1"/>
</dbReference>
<dbReference type="Proteomes" id="UP000093129">
    <property type="component" value="Unassembled WGS sequence"/>
</dbReference>
<evidence type="ECO:0000313" key="6">
    <source>
        <dbReference type="Proteomes" id="UP000093129"/>
    </source>
</evidence>
<accession>A0A060UTI4</accession>
<evidence type="ECO:0000313" key="5">
    <source>
        <dbReference type="EMBL" id="SMH65310.1"/>
    </source>
</evidence>
<dbReference type="Gene3D" id="1.10.260.40">
    <property type="entry name" value="lambda repressor-like DNA-binding domains"/>
    <property type="match status" value="1"/>
</dbReference>
<dbReference type="EMBL" id="CP059488">
    <property type="protein sequence ID" value="QQD73607.1"/>
    <property type="molecule type" value="Genomic_DNA"/>
</dbReference>
<reference evidence="4 8" key="5">
    <citation type="submission" date="2020-07" db="EMBL/GenBank/DDBJ databases">
        <title>Complete genome sequence analysis of Acidithiobacillus ferrivorans XJFY6S-08 reveals extreme environmental adaptation to alpine acid mine drainage.</title>
        <authorList>
            <person name="Yan L."/>
            <person name="Ni Y."/>
        </authorList>
    </citation>
    <scope>NUCLEOTIDE SEQUENCE [LARGE SCALE GENOMIC DNA]</scope>
    <source>
        <strain evidence="4 8">XJFY6S-08</strain>
    </source>
</reference>
<dbReference type="AlphaFoldDB" id="A0A060UTI4"/>
<dbReference type="SMART" id="SM00530">
    <property type="entry name" value="HTH_XRE"/>
    <property type="match status" value="1"/>
</dbReference>
<evidence type="ECO:0000313" key="7">
    <source>
        <dbReference type="Proteomes" id="UP000193925"/>
    </source>
</evidence>
<dbReference type="EMBL" id="MASQ01000043">
    <property type="protein sequence ID" value="OCB03840.1"/>
    <property type="molecule type" value="Genomic_DNA"/>
</dbReference>
<evidence type="ECO:0000313" key="4">
    <source>
        <dbReference type="EMBL" id="QQD73607.1"/>
    </source>
</evidence>
<dbReference type="EMBL" id="LT841305">
    <property type="protein sequence ID" value="SMH65310.1"/>
    <property type="molecule type" value="Genomic_DNA"/>
</dbReference>
<evidence type="ECO:0000259" key="1">
    <source>
        <dbReference type="PROSITE" id="PS50943"/>
    </source>
</evidence>
<evidence type="ECO:0000313" key="8">
    <source>
        <dbReference type="Proteomes" id="UP000595420"/>
    </source>
</evidence>
<gene>
    <name evidence="5" type="ORF">AFERRI_20092</name>
    <name evidence="2" type="ORF">AFERRI_340022</name>
    <name evidence="3" type="ORF">BBC27_06110</name>
    <name evidence="4" type="ORF">H2515_04930</name>
</gene>
<keyword evidence="7" id="KW-1185">Reference proteome</keyword>
<dbReference type="Proteomes" id="UP000193925">
    <property type="component" value="Chromosome AFERRI"/>
</dbReference>
<dbReference type="Proteomes" id="UP000595420">
    <property type="component" value="Chromosome"/>
</dbReference>
<feature type="domain" description="HTH cro/C1-type" evidence="1">
    <location>
        <begin position="34"/>
        <end position="89"/>
    </location>
</feature>